<keyword evidence="2" id="KW-1185">Reference proteome</keyword>
<dbReference type="Proteomes" id="UP000609726">
    <property type="component" value="Unassembled WGS sequence"/>
</dbReference>
<dbReference type="Pfam" id="PF25212">
    <property type="entry name" value="HVO_A0114"/>
    <property type="match status" value="1"/>
</dbReference>
<dbReference type="EMBL" id="WHJH01000010">
    <property type="protein sequence ID" value="NHZ89563.1"/>
    <property type="molecule type" value="Genomic_DNA"/>
</dbReference>
<accession>A0ABX0NS33</accession>
<comment type="caution">
    <text evidence="1">The sequence shown here is derived from an EMBL/GenBank/DDBJ whole genome shotgun (WGS) entry which is preliminary data.</text>
</comment>
<name>A0ABX0NS33_9BURK</name>
<gene>
    <name evidence="1" type="ORF">F2P45_11135</name>
</gene>
<evidence type="ECO:0000313" key="1">
    <source>
        <dbReference type="EMBL" id="NHZ89563.1"/>
    </source>
</evidence>
<reference evidence="1 2" key="1">
    <citation type="submission" date="2019-10" db="EMBL/GenBank/DDBJ databases">
        <title>Taxonomy of Antarctic Massilia spp.: description of Massilia rubra sp. nov., Massilia aquatica sp. nov., Massilia mucilaginosa sp. nov., Massilia frigida sp. nov. isolated from streams, lakes and regoliths.</title>
        <authorList>
            <person name="Holochova P."/>
            <person name="Sedlacek I."/>
            <person name="Kralova S."/>
            <person name="Maslanova I."/>
            <person name="Busse H.-J."/>
            <person name="Stankova E."/>
            <person name="Vrbovska V."/>
            <person name="Kovarovic V."/>
            <person name="Bartak M."/>
            <person name="Svec P."/>
            <person name="Pantucek R."/>
        </authorList>
    </citation>
    <scope>NUCLEOTIDE SEQUENCE [LARGE SCALE GENOMIC DNA]</scope>
    <source>
        <strain evidence="1 2">CCM 8733</strain>
    </source>
</reference>
<protein>
    <submittedName>
        <fullName evidence="1">Uncharacterized protein</fullName>
    </submittedName>
</protein>
<dbReference type="RefSeq" id="WP_166874284.1">
    <property type="nucleotide sequence ID" value="NZ_WHJH01000010.1"/>
</dbReference>
<sequence>MNDTDLHVNYDRTASKACVLDAIRRAEVGAIAPESHVTVESWDGLSRTLTGKRLELLRHVRSRPAATVAELARALGRDYKRVHQDVKIPAMAGLLDQTRDGVRAAHDEIRTVIGLAPEDSPFAPAP</sequence>
<dbReference type="InterPro" id="IPR036388">
    <property type="entry name" value="WH-like_DNA-bd_sf"/>
</dbReference>
<dbReference type="Gene3D" id="1.10.10.10">
    <property type="entry name" value="Winged helix-like DNA-binding domain superfamily/Winged helix DNA-binding domain"/>
    <property type="match status" value="1"/>
</dbReference>
<evidence type="ECO:0000313" key="2">
    <source>
        <dbReference type="Proteomes" id="UP000609726"/>
    </source>
</evidence>
<proteinExistence type="predicted"/>
<organism evidence="1 2">
    <name type="scientific">Massilia mucilaginosa</name>
    <dbReference type="NCBI Taxonomy" id="2609282"/>
    <lineage>
        <taxon>Bacteria</taxon>
        <taxon>Pseudomonadati</taxon>
        <taxon>Pseudomonadota</taxon>
        <taxon>Betaproteobacteria</taxon>
        <taxon>Burkholderiales</taxon>
        <taxon>Oxalobacteraceae</taxon>
        <taxon>Telluria group</taxon>
        <taxon>Massilia</taxon>
    </lineage>
</organism>